<evidence type="ECO:0000256" key="4">
    <source>
        <dbReference type="ARBA" id="ARBA00022833"/>
    </source>
</evidence>
<dbReference type="Pfam" id="PF02900">
    <property type="entry name" value="LigB"/>
    <property type="match status" value="1"/>
</dbReference>
<evidence type="ECO:0000259" key="6">
    <source>
        <dbReference type="Pfam" id="PF02900"/>
    </source>
</evidence>
<accession>A0A439CNY5</accession>
<feature type="domain" description="Extradiol ring-cleavage dioxygenase class III enzyme subunit B" evidence="6">
    <location>
        <begin position="8"/>
        <end position="257"/>
    </location>
</feature>
<protein>
    <recommendedName>
        <fullName evidence="6">Extradiol ring-cleavage dioxygenase class III enzyme subunit B domain-containing protein</fullName>
    </recommendedName>
</protein>
<evidence type="ECO:0000313" key="7">
    <source>
        <dbReference type="EMBL" id="RWA03874.1"/>
    </source>
</evidence>
<keyword evidence="3" id="KW-0479">Metal-binding</keyword>
<evidence type="ECO:0000313" key="8">
    <source>
        <dbReference type="Proteomes" id="UP000286045"/>
    </source>
</evidence>
<dbReference type="Proteomes" id="UP000286045">
    <property type="component" value="Unassembled WGS sequence"/>
</dbReference>
<dbReference type="EMBL" id="RYZI01000683">
    <property type="protein sequence ID" value="RWA03874.1"/>
    <property type="molecule type" value="Genomic_DNA"/>
</dbReference>
<dbReference type="GO" id="GO:0008198">
    <property type="term" value="F:ferrous iron binding"/>
    <property type="evidence" value="ECO:0007669"/>
    <property type="project" value="InterPro"/>
</dbReference>
<reference evidence="7 8" key="1">
    <citation type="submission" date="2018-12" db="EMBL/GenBank/DDBJ databases">
        <title>Draft genome sequence of Xylaria grammica IHI A82.</title>
        <authorList>
            <person name="Buettner E."/>
            <person name="Kellner H."/>
        </authorList>
    </citation>
    <scope>NUCLEOTIDE SEQUENCE [LARGE SCALE GENOMIC DNA]</scope>
    <source>
        <strain evidence="7 8">IHI A82</strain>
    </source>
</reference>
<evidence type="ECO:0000256" key="5">
    <source>
        <dbReference type="ARBA" id="ARBA00023002"/>
    </source>
</evidence>
<keyword evidence="8" id="KW-1185">Reference proteome</keyword>
<dbReference type="InterPro" id="IPR014436">
    <property type="entry name" value="Extradiol_dOase_DODA"/>
</dbReference>
<dbReference type="Gene3D" id="3.40.830.10">
    <property type="entry name" value="LigB-like"/>
    <property type="match status" value="1"/>
</dbReference>
<evidence type="ECO:0000256" key="3">
    <source>
        <dbReference type="ARBA" id="ARBA00022723"/>
    </source>
</evidence>
<dbReference type="GO" id="GO:0016702">
    <property type="term" value="F:oxidoreductase activity, acting on single donors with incorporation of molecular oxygen, incorporation of two atoms of oxygen"/>
    <property type="evidence" value="ECO:0007669"/>
    <property type="project" value="UniProtKB-ARBA"/>
</dbReference>
<name>A0A439CNY5_9PEZI</name>
<dbReference type="PANTHER" id="PTHR30096">
    <property type="entry name" value="4,5-DOPA DIOXYGENASE EXTRADIOL-LIKE PROTEIN"/>
    <property type="match status" value="1"/>
</dbReference>
<sequence>MPTRTPVYFMSHGGPNTMFDTEHPVYPVLQSIGQEITQKVKPKAIVVFSAHWEAGPQSIQVNTALMNDLIYEFVLNLLFSLIRYPNIGDPELASRVIGLLEDAGIKAEGVKRGLDHGVYVGFSVAFHPEKNPLNIPIVQVSQYDSPDVDQHYRLGQAVQALREENILVIGAGMSVHNLRDLRFMFNATQPLPYVKSFDEALKPAMEAPPGERQARLAEVAKRPDARQAHPHFDHLMPAYITAGAAGEDTGKQLWTHHEASMGLSSKPAAYILYPLNLLGGPTHQPCRLIKIVQRRLQNAASVGGIDGLAPSALDHERNGQQLEGTAQLRLAPGRDGGQVDAVTLDQRMDDIRHQPAAVPQCVPLRDIPRDEA</sequence>
<dbReference type="AlphaFoldDB" id="A0A439CNY5"/>
<dbReference type="GO" id="GO:0008270">
    <property type="term" value="F:zinc ion binding"/>
    <property type="evidence" value="ECO:0007669"/>
    <property type="project" value="InterPro"/>
</dbReference>
<dbReference type="STRING" id="363999.A0A439CNY5"/>
<proteinExistence type="inferred from homology"/>
<feature type="non-terminal residue" evidence="7">
    <location>
        <position position="372"/>
    </location>
</feature>
<gene>
    <name evidence="7" type="ORF">EKO27_g11231</name>
</gene>
<evidence type="ECO:0000256" key="1">
    <source>
        <dbReference type="ARBA" id="ARBA00001947"/>
    </source>
</evidence>
<evidence type="ECO:0000256" key="2">
    <source>
        <dbReference type="ARBA" id="ARBA00007581"/>
    </source>
</evidence>
<dbReference type="InterPro" id="IPR004183">
    <property type="entry name" value="Xdiol_dOase_suB"/>
</dbReference>
<comment type="cofactor">
    <cofactor evidence="1">
        <name>Zn(2+)</name>
        <dbReference type="ChEBI" id="CHEBI:29105"/>
    </cofactor>
</comment>
<keyword evidence="5" id="KW-0560">Oxidoreductase</keyword>
<comment type="similarity">
    <text evidence="2">Belongs to the DODA-type extradiol aromatic ring-opening dioxygenase family.</text>
</comment>
<dbReference type="CDD" id="cd07363">
    <property type="entry name" value="45_DOPA_Dioxygenase"/>
    <property type="match status" value="1"/>
</dbReference>
<keyword evidence="4" id="KW-0862">Zinc</keyword>
<dbReference type="PANTHER" id="PTHR30096:SF0">
    <property type="entry name" value="4,5-DOPA DIOXYGENASE EXTRADIOL-LIKE PROTEIN"/>
    <property type="match status" value="1"/>
</dbReference>
<comment type="caution">
    <text evidence="7">The sequence shown here is derived from an EMBL/GenBank/DDBJ whole genome shotgun (WGS) entry which is preliminary data.</text>
</comment>
<organism evidence="7 8">
    <name type="scientific">Xylaria grammica</name>
    <dbReference type="NCBI Taxonomy" id="363999"/>
    <lineage>
        <taxon>Eukaryota</taxon>
        <taxon>Fungi</taxon>
        <taxon>Dikarya</taxon>
        <taxon>Ascomycota</taxon>
        <taxon>Pezizomycotina</taxon>
        <taxon>Sordariomycetes</taxon>
        <taxon>Xylariomycetidae</taxon>
        <taxon>Xylariales</taxon>
        <taxon>Xylariaceae</taxon>
        <taxon>Xylaria</taxon>
    </lineage>
</organism>
<dbReference type="SUPFAM" id="SSF53213">
    <property type="entry name" value="LigB-like"/>
    <property type="match status" value="1"/>
</dbReference>